<evidence type="ECO:0000313" key="2">
    <source>
        <dbReference type="Proteomes" id="UP000245207"/>
    </source>
</evidence>
<reference evidence="1 2" key="1">
    <citation type="journal article" date="2018" name="Mol. Plant">
        <title>The genome of Artemisia annua provides insight into the evolution of Asteraceae family and artemisinin biosynthesis.</title>
        <authorList>
            <person name="Shen Q."/>
            <person name="Zhang L."/>
            <person name="Liao Z."/>
            <person name="Wang S."/>
            <person name="Yan T."/>
            <person name="Shi P."/>
            <person name="Liu M."/>
            <person name="Fu X."/>
            <person name="Pan Q."/>
            <person name="Wang Y."/>
            <person name="Lv Z."/>
            <person name="Lu X."/>
            <person name="Zhang F."/>
            <person name="Jiang W."/>
            <person name="Ma Y."/>
            <person name="Chen M."/>
            <person name="Hao X."/>
            <person name="Li L."/>
            <person name="Tang Y."/>
            <person name="Lv G."/>
            <person name="Zhou Y."/>
            <person name="Sun X."/>
            <person name="Brodelius P.E."/>
            <person name="Rose J.K.C."/>
            <person name="Tang K."/>
        </authorList>
    </citation>
    <scope>NUCLEOTIDE SEQUENCE [LARGE SCALE GENOMIC DNA]</scope>
    <source>
        <strain evidence="2">cv. Huhao1</strain>
        <tissue evidence="1">Leaf</tissue>
    </source>
</reference>
<protein>
    <submittedName>
        <fullName evidence="1">Nodulin-like, Major facilitator superfamily domain protein</fullName>
    </submittedName>
</protein>
<dbReference type="OrthoDB" id="10605465at2759"/>
<name>A0A2U1LAU7_ARTAN</name>
<dbReference type="AlphaFoldDB" id="A0A2U1LAU7"/>
<dbReference type="Proteomes" id="UP000245207">
    <property type="component" value="Unassembled WGS sequence"/>
</dbReference>
<evidence type="ECO:0000313" key="1">
    <source>
        <dbReference type="EMBL" id="PWA46116.1"/>
    </source>
</evidence>
<accession>A0A2U1LAU7</accession>
<dbReference type="EMBL" id="PKPP01010443">
    <property type="protein sequence ID" value="PWA46116.1"/>
    <property type="molecule type" value="Genomic_DNA"/>
</dbReference>
<gene>
    <name evidence="1" type="ORF">CTI12_AA429310</name>
</gene>
<dbReference type="STRING" id="35608.A0A2U1LAU7"/>
<keyword evidence="2" id="KW-1185">Reference proteome</keyword>
<proteinExistence type="predicted"/>
<sequence>MNNLNDGDEALEVDVLLAVGERPVTFKNKRRPRRGGDFSFRETIVKANIWLLLFISWCWDENNCSHNLSEIGVSLGIVNRTTPLTLFSVENLQGHLGEKDGFLNKGMSCQTKRIKIATW</sequence>
<comment type="caution">
    <text evidence="1">The sequence shown here is derived from an EMBL/GenBank/DDBJ whole genome shotgun (WGS) entry which is preliminary data.</text>
</comment>
<organism evidence="1 2">
    <name type="scientific">Artemisia annua</name>
    <name type="common">Sweet wormwood</name>
    <dbReference type="NCBI Taxonomy" id="35608"/>
    <lineage>
        <taxon>Eukaryota</taxon>
        <taxon>Viridiplantae</taxon>
        <taxon>Streptophyta</taxon>
        <taxon>Embryophyta</taxon>
        <taxon>Tracheophyta</taxon>
        <taxon>Spermatophyta</taxon>
        <taxon>Magnoliopsida</taxon>
        <taxon>eudicotyledons</taxon>
        <taxon>Gunneridae</taxon>
        <taxon>Pentapetalae</taxon>
        <taxon>asterids</taxon>
        <taxon>campanulids</taxon>
        <taxon>Asterales</taxon>
        <taxon>Asteraceae</taxon>
        <taxon>Asteroideae</taxon>
        <taxon>Anthemideae</taxon>
        <taxon>Artemisiinae</taxon>
        <taxon>Artemisia</taxon>
    </lineage>
</organism>